<accession>A0A6J3MA85</accession>
<protein>
    <submittedName>
        <fullName evidence="5">Amidase signature enzyme</fullName>
    </submittedName>
</protein>
<evidence type="ECO:0000313" key="5">
    <source>
        <dbReference type="RefSeq" id="XP_033460763.1"/>
    </source>
</evidence>
<dbReference type="InterPro" id="IPR000120">
    <property type="entry name" value="Amidase"/>
</dbReference>
<dbReference type="RefSeq" id="XP_033460763.1">
    <property type="nucleotide sequence ID" value="XM_033607594.1"/>
</dbReference>
<keyword evidence="4" id="KW-1185">Reference proteome</keyword>
<dbReference type="GO" id="GO:0003824">
    <property type="term" value="F:catalytic activity"/>
    <property type="evidence" value="ECO:0007669"/>
    <property type="project" value="InterPro"/>
</dbReference>
<evidence type="ECO:0000259" key="3">
    <source>
        <dbReference type="Pfam" id="PF01425"/>
    </source>
</evidence>
<dbReference type="Gene3D" id="3.40.50.850">
    <property type="entry name" value="Isochorismatase-like"/>
    <property type="match status" value="1"/>
</dbReference>
<dbReference type="PANTHER" id="PTHR11895">
    <property type="entry name" value="TRANSAMIDASE"/>
    <property type="match status" value="1"/>
</dbReference>
<evidence type="ECO:0000256" key="1">
    <source>
        <dbReference type="ARBA" id="ARBA00006336"/>
    </source>
</evidence>
<evidence type="ECO:0000259" key="2">
    <source>
        <dbReference type="Pfam" id="PF00857"/>
    </source>
</evidence>
<proteinExistence type="inferred from homology"/>
<feature type="domain" description="Amidase" evidence="3">
    <location>
        <begin position="271"/>
        <end position="698"/>
    </location>
</feature>
<dbReference type="InterPro" id="IPR023631">
    <property type="entry name" value="Amidase_dom"/>
</dbReference>
<dbReference type="Pfam" id="PF00857">
    <property type="entry name" value="Isochorismatase"/>
    <property type="match status" value="1"/>
</dbReference>
<gene>
    <name evidence="5" type="ORF">K489DRAFT_409536</name>
</gene>
<dbReference type="OrthoDB" id="167809at2759"/>
<dbReference type="AlphaFoldDB" id="A0A6J3MA85"/>
<reference evidence="5" key="2">
    <citation type="submission" date="2020-04" db="EMBL/GenBank/DDBJ databases">
        <authorList>
            <consortium name="NCBI Genome Project"/>
        </authorList>
    </citation>
    <scope>NUCLEOTIDE SEQUENCE</scope>
    <source>
        <strain evidence="5">CBS 342.82</strain>
    </source>
</reference>
<dbReference type="SUPFAM" id="SSF52499">
    <property type="entry name" value="Isochorismatase-like hydrolases"/>
    <property type="match status" value="1"/>
</dbReference>
<name>A0A6J3MA85_9PEZI</name>
<dbReference type="PANTHER" id="PTHR11895:SF169">
    <property type="entry name" value="GLUTAMYL-TRNA(GLN) AMIDOTRANSFERASE"/>
    <property type="match status" value="1"/>
</dbReference>
<dbReference type="InterPro" id="IPR000868">
    <property type="entry name" value="Isochorismatase-like_dom"/>
</dbReference>
<dbReference type="GeneID" id="54365393"/>
<dbReference type="Pfam" id="PF01425">
    <property type="entry name" value="Amidase"/>
    <property type="match status" value="1"/>
</dbReference>
<dbReference type="Proteomes" id="UP000504637">
    <property type="component" value="Unplaced"/>
</dbReference>
<dbReference type="Gene3D" id="1.20.58.1700">
    <property type="match status" value="1"/>
</dbReference>
<dbReference type="Gene3D" id="3.90.1300.10">
    <property type="entry name" value="Amidase signature (AS) domain"/>
    <property type="match status" value="1"/>
</dbReference>
<reference evidence="5" key="3">
    <citation type="submission" date="2025-08" db="UniProtKB">
        <authorList>
            <consortium name="RefSeq"/>
        </authorList>
    </citation>
    <scope>IDENTIFICATION</scope>
    <source>
        <strain evidence="5">CBS 342.82</strain>
    </source>
</reference>
<dbReference type="CDD" id="cd00431">
    <property type="entry name" value="cysteine_hydrolases"/>
    <property type="match status" value="1"/>
</dbReference>
<dbReference type="InterPro" id="IPR036380">
    <property type="entry name" value="Isochorismatase-like_sf"/>
</dbReference>
<dbReference type="InterPro" id="IPR036928">
    <property type="entry name" value="AS_sf"/>
</dbReference>
<comment type="similarity">
    <text evidence="1">Belongs to the isochorismatase family.</text>
</comment>
<dbReference type="SUPFAM" id="SSF75304">
    <property type="entry name" value="Amidase signature (AS) enzymes"/>
    <property type="match status" value="1"/>
</dbReference>
<sequence length="710" mass="76379">MAITTAELPSARPYAYRFPIESTALIIIDMQRDFLDPNGFGMIQCGNDEVFAKVREVVPRTRAALHAARSLGLHVVHTREGHTPDLADLPPSKRFRQVSAPAGHHTIGIGEQGPMGRLLVRGEYGHDIVDELRPVPGELVIDKPGKGSMWRTSLHRSLLAHGITHLLFAGVTTECCVNTTAREAADRGFECCVLADCTAGFDPGFYESTLDVLCAYDGLFGFVGSSQELLKIANDAQGPSTQATGDTQQLDLSIKCLRTRYTQGSLIPEQVVTEVSRRIAEYHEKNPAVWTYLRSGDELSSSARELNDRFSGKPLPPLYGIPFAVKDNIDVTGIPTTAACEAFTRTPTATASVVQAILDAGGIFIGKTNLDQLATGLSGCRSPFGTPKSVFGDSRVAGGSSSGSAVAVGANLVSFALGTDTAGSGRVPAAFNGVVGFKPTKGTVSTQGVVPACKSLDTVSILASSVTSAREVWLVCDTGPDSADAYAKPQQSLSLWHADFRGPKVGGFVFGVPPQKALEICEDDYRILFLQTSERLQRAGGTPFEVDWTLFENSSNLLYNASFVLERVACLGSEFLTKHLQSLHPATRTVFGAALESNIKPWQVFEDLHLQAEYIRQTALVFQHIDVLLVPTTPCHPTIQQIEADPIVLNSKIGYYSHFANVLDLCGLAVPASTFHTTNGEELPFGITLLGASGTDGKIFDIAREFERTT</sequence>
<evidence type="ECO:0000313" key="4">
    <source>
        <dbReference type="Proteomes" id="UP000504637"/>
    </source>
</evidence>
<feature type="domain" description="Isochorismatase-like" evidence="2">
    <location>
        <begin position="23"/>
        <end position="210"/>
    </location>
</feature>
<reference evidence="5" key="1">
    <citation type="submission" date="2020-01" db="EMBL/GenBank/DDBJ databases">
        <authorList>
            <consortium name="DOE Joint Genome Institute"/>
            <person name="Haridas S."/>
            <person name="Albert R."/>
            <person name="Binder M."/>
            <person name="Bloem J."/>
            <person name="Labutti K."/>
            <person name="Salamov A."/>
            <person name="Andreopoulos B."/>
            <person name="Baker S.E."/>
            <person name="Barry K."/>
            <person name="Bills G."/>
            <person name="Bluhm B.H."/>
            <person name="Cannon C."/>
            <person name="Castanera R."/>
            <person name="Culley D.E."/>
            <person name="Daum C."/>
            <person name="Ezra D."/>
            <person name="Gonzalez J.B."/>
            <person name="Henrissat B."/>
            <person name="Kuo A."/>
            <person name="Liang C."/>
            <person name="Lipzen A."/>
            <person name="Lutzoni F."/>
            <person name="Magnuson J."/>
            <person name="Mondo S."/>
            <person name="Nolan M."/>
            <person name="Ohm R."/>
            <person name="Pangilinan J."/>
            <person name="Park H.-J."/>
            <person name="Ramirez L."/>
            <person name="Alfaro M."/>
            <person name="Sun H."/>
            <person name="Tritt A."/>
            <person name="Yoshinaga Y."/>
            <person name="Zwiers L.-H."/>
            <person name="Turgeon B.G."/>
            <person name="Goodwin S.B."/>
            <person name="Spatafora J.W."/>
            <person name="Crous P.W."/>
            <person name="Grigoriev I.V."/>
        </authorList>
    </citation>
    <scope>NUCLEOTIDE SEQUENCE</scope>
    <source>
        <strain evidence="5">CBS 342.82</strain>
    </source>
</reference>
<organism evidence="5">
    <name type="scientific">Dissoconium aciculare CBS 342.82</name>
    <dbReference type="NCBI Taxonomy" id="1314786"/>
    <lineage>
        <taxon>Eukaryota</taxon>
        <taxon>Fungi</taxon>
        <taxon>Dikarya</taxon>
        <taxon>Ascomycota</taxon>
        <taxon>Pezizomycotina</taxon>
        <taxon>Dothideomycetes</taxon>
        <taxon>Dothideomycetidae</taxon>
        <taxon>Mycosphaerellales</taxon>
        <taxon>Dissoconiaceae</taxon>
        <taxon>Dissoconium</taxon>
    </lineage>
</organism>